<gene>
    <name evidence="1" type="ORF">DM01DRAFT_1297787</name>
</gene>
<protein>
    <recommendedName>
        <fullName evidence="3">Phosphatase activator</fullName>
    </recommendedName>
</protein>
<name>A0A1X2GZ11_9FUNG</name>
<sequence length="290" mass="33436">MTHIITQLEETTSPLIVDHDDPLDETQLPPILNLNVRGERIDIERLLLPESIILHLFPNGIDLSLPNEMDSGAHVESTVAVDFDPSCFAYIKRVFEETQKAKREQLASNPPTSPLPGRPAILSLDTPDSLVNRQVVIALREDLEYFVLPPRHTPVAEQDIHRIKYQAGQHLMQDNKMFEPLLKNIKKENNLAELHLVEMLCEAGFDQDDRWFHRNQEPKRTCITSLSLLRFATSPATDPDQHSALVAQRLMPFWKKPARKCWWDVGSLTLDTMEIKVWKRRTWTLEFILV</sequence>
<evidence type="ECO:0008006" key="3">
    <source>
        <dbReference type="Google" id="ProtNLM"/>
    </source>
</evidence>
<dbReference type="OrthoDB" id="9451547at2759"/>
<comment type="caution">
    <text evidence="1">The sequence shown here is derived from an EMBL/GenBank/DDBJ whole genome shotgun (WGS) entry which is preliminary data.</text>
</comment>
<dbReference type="EMBL" id="MCGT01000001">
    <property type="protein sequence ID" value="ORX62904.1"/>
    <property type="molecule type" value="Genomic_DNA"/>
</dbReference>
<dbReference type="Proteomes" id="UP000242146">
    <property type="component" value="Unassembled WGS sequence"/>
</dbReference>
<dbReference type="STRING" id="101127.A0A1X2GZ11"/>
<dbReference type="AlphaFoldDB" id="A0A1X2GZ11"/>
<reference evidence="1 2" key="1">
    <citation type="submission" date="2016-07" db="EMBL/GenBank/DDBJ databases">
        <title>Pervasive Adenine N6-methylation of Active Genes in Fungi.</title>
        <authorList>
            <consortium name="DOE Joint Genome Institute"/>
            <person name="Mondo S.J."/>
            <person name="Dannebaum R.O."/>
            <person name="Kuo R.C."/>
            <person name="Labutti K."/>
            <person name="Haridas S."/>
            <person name="Kuo A."/>
            <person name="Salamov A."/>
            <person name="Ahrendt S.R."/>
            <person name="Lipzen A."/>
            <person name="Sullivan W."/>
            <person name="Andreopoulos W.B."/>
            <person name="Clum A."/>
            <person name="Lindquist E."/>
            <person name="Daum C."/>
            <person name="Ramamoorthy G.K."/>
            <person name="Gryganskyi A."/>
            <person name="Culley D."/>
            <person name="Magnuson J.K."/>
            <person name="James T.Y."/>
            <person name="O'Malley M.A."/>
            <person name="Stajich J.E."/>
            <person name="Spatafora J.W."/>
            <person name="Visel A."/>
            <person name="Grigoriev I.V."/>
        </authorList>
    </citation>
    <scope>NUCLEOTIDE SEQUENCE [LARGE SCALE GENOMIC DNA]</scope>
    <source>
        <strain evidence="1 2">NRRL 3301</strain>
    </source>
</reference>
<evidence type="ECO:0000313" key="2">
    <source>
        <dbReference type="Proteomes" id="UP000242146"/>
    </source>
</evidence>
<evidence type="ECO:0000313" key="1">
    <source>
        <dbReference type="EMBL" id="ORX62904.1"/>
    </source>
</evidence>
<keyword evidence="2" id="KW-1185">Reference proteome</keyword>
<accession>A0A1X2GZ11</accession>
<organism evidence="1 2">
    <name type="scientific">Hesseltinella vesiculosa</name>
    <dbReference type="NCBI Taxonomy" id="101127"/>
    <lineage>
        <taxon>Eukaryota</taxon>
        <taxon>Fungi</taxon>
        <taxon>Fungi incertae sedis</taxon>
        <taxon>Mucoromycota</taxon>
        <taxon>Mucoromycotina</taxon>
        <taxon>Mucoromycetes</taxon>
        <taxon>Mucorales</taxon>
        <taxon>Cunninghamellaceae</taxon>
        <taxon>Hesseltinella</taxon>
    </lineage>
</organism>
<proteinExistence type="predicted"/>